<gene>
    <name evidence="1" type="ORF">BEP19_09735</name>
</gene>
<protein>
    <submittedName>
        <fullName evidence="1">Uncharacterized protein</fullName>
    </submittedName>
</protein>
<evidence type="ECO:0000313" key="2">
    <source>
        <dbReference type="Proteomes" id="UP000284219"/>
    </source>
</evidence>
<reference evidence="1 2" key="1">
    <citation type="submission" date="2016-08" db="EMBL/GenBank/DDBJ databases">
        <title>Novel Firmicute Genomes.</title>
        <authorList>
            <person name="Poppleton D.I."/>
            <person name="Gribaldo S."/>
        </authorList>
    </citation>
    <scope>NUCLEOTIDE SEQUENCE [LARGE SCALE GENOMIC DNA]</scope>
    <source>
        <strain evidence="1 2">RAOx-1</strain>
    </source>
</reference>
<sequence length="102" mass="11696">MNEAKLIELMRTVMKEELKPIEKRLGAIELRQDGMREEQSALIQNQASSNAMLKALVDDVNYIKGDVTALKEGQDRQNKVLESLALRSLEQETDIRDLKRIK</sequence>
<dbReference type="EMBL" id="MCHY01000008">
    <property type="protein sequence ID" value="RKD24645.1"/>
    <property type="molecule type" value="Genomic_DNA"/>
</dbReference>
<accession>A0A419SKX8</accession>
<dbReference type="OrthoDB" id="2679415at2"/>
<dbReference type="RefSeq" id="WP_120189944.1">
    <property type="nucleotide sequence ID" value="NZ_MCHY01000008.1"/>
</dbReference>
<organism evidence="1 2">
    <name type="scientific">Ammoniphilus oxalaticus</name>
    <dbReference type="NCBI Taxonomy" id="66863"/>
    <lineage>
        <taxon>Bacteria</taxon>
        <taxon>Bacillati</taxon>
        <taxon>Bacillota</taxon>
        <taxon>Bacilli</taxon>
        <taxon>Bacillales</taxon>
        <taxon>Paenibacillaceae</taxon>
        <taxon>Aneurinibacillus group</taxon>
        <taxon>Ammoniphilus</taxon>
    </lineage>
</organism>
<dbReference type="Proteomes" id="UP000284219">
    <property type="component" value="Unassembled WGS sequence"/>
</dbReference>
<evidence type="ECO:0000313" key="1">
    <source>
        <dbReference type="EMBL" id="RKD24645.1"/>
    </source>
</evidence>
<comment type="caution">
    <text evidence="1">The sequence shown here is derived from an EMBL/GenBank/DDBJ whole genome shotgun (WGS) entry which is preliminary data.</text>
</comment>
<keyword evidence="2" id="KW-1185">Reference proteome</keyword>
<name>A0A419SKX8_9BACL</name>
<proteinExistence type="predicted"/>
<dbReference type="AlphaFoldDB" id="A0A419SKX8"/>